<dbReference type="RefSeq" id="WP_094406990.1">
    <property type="nucleotide sequence ID" value="NZ_BMJZ01000010.1"/>
</dbReference>
<dbReference type="InterPro" id="IPR008767">
    <property type="entry name" value="Phage_SPP1_head-tail_adaptor"/>
</dbReference>
<dbReference type="EMBL" id="NOXS01000021">
    <property type="protein sequence ID" value="OYQ21544.1"/>
    <property type="molecule type" value="Genomic_DNA"/>
</dbReference>
<protein>
    <recommendedName>
        <fullName evidence="3">Head-tail adaptor protein</fullName>
    </recommendedName>
</protein>
<dbReference type="Pfam" id="PF05521">
    <property type="entry name" value="Phage_HCP"/>
    <property type="match status" value="1"/>
</dbReference>
<evidence type="ECO:0008006" key="3">
    <source>
        <dbReference type="Google" id="ProtNLM"/>
    </source>
</evidence>
<dbReference type="AlphaFoldDB" id="A0A255XYR8"/>
<dbReference type="Gene3D" id="2.40.10.270">
    <property type="entry name" value="Bacteriophage SPP1 head-tail adaptor protein"/>
    <property type="match status" value="1"/>
</dbReference>
<dbReference type="OrthoDB" id="7570189at2"/>
<organism evidence="1 2">
    <name type="scientific">Elstera cyanobacteriorum</name>
    <dbReference type="NCBI Taxonomy" id="2022747"/>
    <lineage>
        <taxon>Bacteria</taxon>
        <taxon>Pseudomonadati</taxon>
        <taxon>Pseudomonadota</taxon>
        <taxon>Alphaproteobacteria</taxon>
        <taxon>Rhodospirillales</taxon>
        <taxon>Rhodospirillaceae</taxon>
        <taxon>Elstera</taxon>
    </lineage>
</organism>
<name>A0A255XYR8_9PROT</name>
<sequence>MSGMAPPGLTRADLPSAVVTAPPIGALREKFFVQRAKDDPGPDGGLTRSYQTLALIWASVEPLDGHLILAGRDVAAATGAEAPQLRLLTRYSLFLAEADRIDTILYWRRRRERWRIHRVADLAHRGRFLALDCTLLERVAPSVP</sequence>
<keyword evidence="2" id="KW-1185">Reference proteome</keyword>
<dbReference type="Proteomes" id="UP000216361">
    <property type="component" value="Unassembled WGS sequence"/>
</dbReference>
<comment type="caution">
    <text evidence="1">The sequence shown here is derived from an EMBL/GenBank/DDBJ whole genome shotgun (WGS) entry which is preliminary data.</text>
</comment>
<reference evidence="1 2" key="1">
    <citation type="submission" date="2017-07" db="EMBL/GenBank/DDBJ databases">
        <title>Elstera cyanobacteriorum sp. nov., a novel bacterium isolated from cyanobacterial aggregates in a eutrophic lake.</title>
        <authorList>
            <person name="Cai H."/>
        </authorList>
    </citation>
    <scope>NUCLEOTIDE SEQUENCE [LARGE SCALE GENOMIC DNA]</scope>
    <source>
        <strain evidence="1 2">TH019</strain>
    </source>
</reference>
<evidence type="ECO:0000313" key="2">
    <source>
        <dbReference type="Proteomes" id="UP000216361"/>
    </source>
</evidence>
<evidence type="ECO:0000313" key="1">
    <source>
        <dbReference type="EMBL" id="OYQ21544.1"/>
    </source>
</evidence>
<accession>A0A255XYR8</accession>
<gene>
    <name evidence="1" type="ORF">CHR90_01415</name>
</gene>
<proteinExistence type="predicted"/>
<dbReference type="InterPro" id="IPR038666">
    <property type="entry name" value="SSP1_head-tail_sf"/>
</dbReference>